<evidence type="ECO:0000313" key="3">
    <source>
        <dbReference type="Proteomes" id="UP000324629"/>
    </source>
</evidence>
<evidence type="ECO:0008006" key="4">
    <source>
        <dbReference type="Google" id="ProtNLM"/>
    </source>
</evidence>
<dbReference type="Proteomes" id="UP000324629">
    <property type="component" value="Unassembled WGS sequence"/>
</dbReference>
<gene>
    <name evidence="2" type="ORF">DEA37_0007715</name>
</gene>
<protein>
    <recommendedName>
        <fullName evidence="4">Desmoplakin SH3 domain-containing protein</fullName>
    </recommendedName>
</protein>
<organism evidence="2 3">
    <name type="scientific">Paragonimus westermani</name>
    <dbReference type="NCBI Taxonomy" id="34504"/>
    <lineage>
        <taxon>Eukaryota</taxon>
        <taxon>Metazoa</taxon>
        <taxon>Spiralia</taxon>
        <taxon>Lophotrochozoa</taxon>
        <taxon>Platyhelminthes</taxon>
        <taxon>Trematoda</taxon>
        <taxon>Digenea</taxon>
        <taxon>Plagiorchiida</taxon>
        <taxon>Troglotremata</taxon>
        <taxon>Troglotrematidae</taxon>
        <taxon>Paragonimus</taxon>
    </lineage>
</organism>
<feature type="compositionally biased region" description="Low complexity" evidence="1">
    <location>
        <begin position="480"/>
        <end position="498"/>
    </location>
</feature>
<feature type="compositionally biased region" description="Low complexity" evidence="1">
    <location>
        <begin position="141"/>
        <end position="157"/>
    </location>
</feature>
<sequence>MYLDERVDLVRESKAGEFYYDARQIEVKLNERCQKFVNARRYYNWDNCDGSLSEARELINQLKSDFEHLDYLAARSRDILERSGSVVPIHLRQTRLKRPVSGIMLCDYETAFFKLNAGDSVFVLTNSESTSDETEVDSAHTESVTETSGTEGTTDQTNTTISEEIQDENRVGSVEQLGLPHTSHLKERAAALPSMLFRWEKQDESVTNTDSATATSSSYLTNSSYQGQSADRLHWYVRTPDGRTEGRVPAVCVLLPAPDVDARQRSLALNRVLLGTWKEIIDERLENCLKLFKRFLQTLCESDLINGTLRPFPTILIYTQRITTADDNEFRRLLQELHYSLRLPPTASEDNDNPDFLELIKAAQLHWEQTARAGSTQSTGDNVYHLKKTDISTYHSVLVWIKIHMKTNMEYELHLTSTVKEKDQLNELQAESYRITEAITLLSELASRDKEKMNGLLQQLRLWNRQQPTNIMGKCSPPASSSGEILTSSGSEISGTELSETESEIISEVAYESSKVTHFTKEYHPNMTYVLPAIFTYDEQSLSDEIGFSGEVSSREVPPSRFAEDDYFGSRALHKWRFEKESVEDVETTETESVDSDLPAHYISTKHLPMGMTLDSDLALQSGTKPFFKSRKQINTTDMDSSYSVVYIEVARSDPAMQGELLGENLRADQLSKEVQVDQRVLTPRVRKIVELREEEEEAESSVLKQQKRTKVIPVRIKKQEASTQVQCAHTDIAVDVRPCRREAASMISDKDEIAECYQLVHIPHISSTLTPTIMEHPEGRDINVIPKRKDPRFPLMVTGAFYHISTQDSVETRSTYRTERKTPEKVHRHTQTDIRKMLRTFVEVEKRPSEKQGTQKSTTSKASQTESIETHEENKQGTEAEHSGLRREDHKLRRNTGTRERAVTTMRHKMKYTGGKEDEGSGKEEIPERAVKCSLCGQRVPSTPDRPSEAAVPVPVAGADRPALTDFGIGSDVAFPDSVEQGVGVVTVRRVDGTMQTRPVVAFYVDAEGAMVGVKVDGLGVTAADGVPTIRIPSVTDSKSGVSTDSIAAGPEQRTVGDLRPVELRLASEPELIDACCSGSTAEWVDSQLAVQSAQVLLKGFGVQTDARVGPVHADRMVDRATMSVSESVGDYGSLSAWTQTREEAEQERRVPEESVSVGVRDRMRPASVQASLIAVPVVEAAQHVLLQMASDVSQTVDVHGGDRVPLRLTDVEVSYVCPVGDGAERIVSATAAPKPVTISPPVIEASTMSMQSAVAPTPSRPGQCSLCGQRVPITAALPVGGAHCVSSSSAFFPLSVERPFSSNFGVDVEFPCSASVVASAYHLFSSPNRVSLHSVVSSSSFSVMSPSAVEPAHCKHFASQFSFHPNQLDVYSQTIFTRSDCSCETETFGLVSSSTSCDDLPGSMRVLFQNLSITDYRDRLVEHHYYAPNRESSLVVDCATHFSGPATIFDDFEDSISELLRVRQRLWDYFPLDVYNAGVDFGVFAEKACGTDSFVEEVVPTDRMELRAQLPRAECSKDVSMQTTGCVDLQLFLSQFDVTEVWEAVRSVTSDYDYYQTLRQSSIVREQTCTTDEELTSLADIGIQVDIAGFTVRESSSSPDMYSGASEVESINYETYLLRSRLGQVREEQTYVAPLVNQASTQTEASSFSLFSEFKSEGGVYESTETYDYRLLRDEIAEAWTQWDTDFGANEMDDLNREDADNLTEESYLEIINKRRKKVYSQVEITEETDLVVCELGVQVDPDYFAGDTADNWLMMKHVQQVNQELQTDPIHLNSIHHSTDLSWADPSLYAVILAGIDASRIRAHEDTRIRLGNETADAEMLATVGCQTSPVRHLVPTKEVSHWTEVNTINQSLCERTMAELDSFADKEIFVRPFSPESIQASNYSDLPTMIVQLRQRTVQYELLETGTQLVEAEWNNIREVASPSTGLFAPVALAIRRGWIRLGEHNEYVDPTTGDAIPLVTAYQMGRIRLASTQNSLGRIAEPSIPILLLIERTYFSWRKTKLVSVEDTARGNVLTPEAAIHTGILEVTGSEIRFLDTMTNTWLTIEEGVGRQMIQVVAVEASSESTSSEEEEPSTCRVFQLTHICPGGEPCVWMAPLEAVRLGLFNWETGDVAADWPTRPLLRHSDPTGEIPTTAFVPSKWCSFLTARHAGWLRLTEEEPSKWIVTHSVPYQEPSAVLLSRQINLVAYASTPVEGISDRIDRGIVSLQRARSDDLFAGTTPSTSERPILMHYLSDAFSSTRSRSDYQTGTISPSGVYKSAHRTARHRARYVQFTFNEAGTCLAFD</sequence>
<reference evidence="2 3" key="1">
    <citation type="journal article" date="2019" name="Gigascience">
        <title>Whole-genome sequence of the oriental lung fluke Paragonimus westermani.</title>
        <authorList>
            <person name="Oey H."/>
            <person name="Zakrzewski M."/>
            <person name="Narain K."/>
            <person name="Devi K.R."/>
            <person name="Agatsuma T."/>
            <person name="Nawaratna S."/>
            <person name="Gobert G.N."/>
            <person name="Jones M.K."/>
            <person name="Ragan M.A."/>
            <person name="McManus D.P."/>
            <person name="Krause L."/>
        </authorList>
    </citation>
    <scope>NUCLEOTIDE SEQUENCE [LARGE SCALE GENOMIC DNA]</scope>
    <source>
        <strain evidence="2 3">IND2009</strain>
    </source>
</reference>
<dbReference type="Gene3D" id="3.90.1290.10">
    <property type="entry name" value="Plakin repeat"/>
    <property type="match status" value="1"/>
</dbReference>
<comment type="caution">
    <text evidence="2">The sequence shown here is derived from an EMBL/GenBank/DDBJ whole genome shotgun (WGS) entry which is preliminary data.</text>
</comment>
<keyword evidence="3" id="KW-1185">Reference proteome</keyword>
<accession>A0A5J4NX11</accession>
<dbReference type="EMBL" id="QNGE01000519">
    <property type="protein sequence ID" value="KAA3680155.1"/>
    <property type="molecule type" value="Genomic_DNA"/>
</dbReference>
<proteinExistence type="predicted"/>
<feature type="compositionally biased region" description="Basic and acidic residues" evidence="1">
    <location>
        <begin position="869"/>
        <end position="900"/>
    </location>
</feature>
<evidence type="ECO:0000256" key="1">
    <source>
        <dbReference type="SAM" id="MobiDB-lite"/>
    </source>
</evidence>
<feature type="compositionally biased region" description="Basic and acidic residues" evidence="1">
    <location>
        <begin position="811"/>
        <end position="851"/>
    </location>
</feature>
<feature type="compositionally biased region" description="Low complexity" evidence="1">
    <location>
        <begin position="852"/>
        <end position="868"/>
    </location>
</feature>
<dbReference type="SUPFAM" id="SSF75399">
    <property type="entry name" value="Plakin repeat"/>
    <property type="match status" value="1"/>
</dbReference>
<name>A0A5J4NX11_9TREM</name>
<dbReference type="InterPro" id="IPR035915">
    <property type="entry name" value="Plakin_repeat_sf"/>
</dbReference>
<feature type="region of interest" description="Disordered" evidence="1">
    <location>
        <begin position="811"/>
        <end position="900"/>
    </location>
</feature>
<evidence type="ECO:0000313" key="2">
    <source>
        <dbReference type="EMBL" id="KAA3680155.1"/>
    </source>
</evidence>
<feature type="region of interest" description="Disordered" evidence="1">
    <location>
        <begin position="474"/>
        <end position="499"/>
    </location>
</feature>
<feature type="region of interest" description="Disordered" evidence="1">
    <location>
        <begin position="128"/>
        <end position="157"/>
    </location>
</feature>